<keyword evidence="2" id="KW-1185">Reference proteome</keyword>
<evidence type="ECO:0000313" key="2">
    <source>
        <dbReference type="Proteomes" id="UP000295063"/>
    </source>
</evidence>
<organism evidence="1 2">
    <name type="scientific">Anaerospora hongkongensis</name>
    <dbReference type="NCBI Taxonomy" id="244830"/>
    <lineage>
        <taxon>Bacteria</taxon>
        <taxon>Bacillati</taxon>
        <taxon>Bacillota</taxon>
        <taxon>Negativicutes</taxon>
        <taxon>Selenomonadales</taxon>
        <taxon>Sporomusaceae</taxon>
        <taxon>Anaerospora</taxon>
    </lineage>
</organism>
<dbReference type="Proteomes" id="UP000295063">
    <property type="component" value="Unassembled WGS sequence"/>
</dbReference>
<sequence>MPEFYYNEDCCLNEREVHLRDCFRLLWSQHVYWTRMVIMGIVYDLPDLEQTTNRLLRNAPDFGRVFNHFYGNRVAAEFERLITDHLVIAAELVKAAKAGDSSAAADAEKRWYENAEEIVCFLNHINPNWSVGDMRQMWFTHLALTKKEAITMLNKDYAKSIAIFNRIEKEALIMADEFSNGITCQFSI</sequence>
<accession>A0A4R1PVR0</accession>
<reference evidence="1 2" key="1">
    <citation type="submission" date="2019-03" db="EMBL/GenBank/DDBJ databases">
        <title>Genomic Encyclopedia of Type Strains, Phase IV (KMG-IV): sequencing the most valuable type-strain genomes for metagenomic binning, comparative biology and taxonomic classification.</title>
        <authorList>
            <person name="Goeker M."/>
        </authorList>
    </citation>
    <scope>NUCLEOTIDE SEQUENCE [LARGE SCALE GENOMIC DNA]</scope>
    <source>
        <strain evidence="1 2">DSM 15969</strain>
    </source>
</reference>
<dbReference type="AlphaFoldDB" id="A0A4R1PVR0"/>
<protein>
    <recommendedName>
        <fullName evidence="3">Acetylglutamate kinase</fullName>
    </recommendedName>
</protein>
<evidence type="ECO:0008006" key="3">
    <source>
        <dbReference type="Google" id="ProtNLM"/>
    </source>
</evidence>
<name>A0A4R1PVR0_9FIRM</name>
<proteinExistence type="predicted"/>
<dbReference type="EMBL" id="SLUI01000012">
    <property type="protein sequence ID" value="TCL35461.1"/>
    <property type="molecule type" value="Genomic_DNA"/>
</dbReference>
<comment type="caution">
    <text evidence="1">The sequence shown here is derived from an EMBL/GenBank/DDBJ whole genome shotgun (WGS) entry which is preliminary data.</text>
</comment>
<gene>
    <name evidence="1" type="ORF">EV210_112122</name>
</gene>
<evidence type="ECO:0000313" key="1">
    <source>
        <dbReference type="EMBL" id="TCL35461.1"/>
    </source>
</evidence>